<dbReference type="InterPro" id="IPR027417">
    <property type="entry name" value="P-loop_NTPase"/>
</dbReference>
<accession>A0AAQ4F5P3</accession>
<dbReference type="PANTHER" id="PTHR11783">
    <property type="entry name" value="SULFOTRANSFERASE SULT"/>
    <property type="match status" value="1"/>
</dbReference>
<comment type="similarity">
    <text evidence="1">Belongs to the sulfotransferase 1 family.</text>
</comment>
<dbReference type="EMBL" id="JARKHS020006663">
    <property type="protein sequence ID" value="KAK8782437.1"/>
    <property type="molecule type" value="Genomic_DNA"/>
</dbReference>
<evidence type="ECO:0000256" key="1">
    <source>
        <dbReference type="ARBA" id="ARBA00005771"/>
    </source>
</evidence>
<dbReference type="InterPro" id="IPR000863">
    <property type="entry name" value="Sulfotransferase_dom"/>
</dbReference>
<keyword evidence="5" id="KW-1185">Reference proteome</keyword>
<feature type="domain" description="Sulfotransferase" evidence="3">
    <location>
        <begin position="33"/>
        <end position="226"/>
    </location>
</feature>
<proteinExistence type="inferred from homology"/>
<dbReference type="GO" id="GO:0008146">
    <property type="term" value="F:sulfotransferase activity"/>
    <property type="evidence" value="ECO:0007669"/>
    <property type="project" value="InterPro"/>
</dbReference>
<dbReference type="Gene3D" id="3.40.50.300">
    <property type="entry name" value="P-loop containing nucleotide triphosphate hydrolases"/>
    <property type="match status" value="1"/>
</dbReference>
<evidence type="ECO:0000259" key="3">
    <source>
        <dbReference type="Pfam" id="PF00685"/>
    </source>
</evidence>
<sequence length="316" mass="36527">MDPEAYLRIEGLPFLKFFDEGVVRSAMNYEPQDDDVIISSYPKSGTSWTQFIVASIFTSGNPAKTTLDFKLSSPFIELMGVDAVLQMPRPGALTSHLPFDKRKHSTRAKYIYIARNPYDCCVSFYHFIKHFTPKDWQDVSFDSFLNLFLSGNLPFGDYFDHLLSWYPHRNDPNVLFLTYENLKEDTPYWVLRIADFLGEKYGSTLRKNEALLNKVLDSCSPQNMKAVLTDPTYVWVRKALDLPRERRITSMEVLRHNPAYKMEMHSGGSFVRKGIVGDWKSHFSGEQVERMKAKIAEKTARNPEVMDVWKSLGFPM</sequence>
<evidence type="ECO:0000313" key="5">
    <source>
        <dbReference type="Proteomes" id="UP001321473"/>
    </source>
</evidence>
<evidence type="ECO:0000313" key="4">
    <source>
        <dbReference type="EMBL" id="KAK8782437.1"/>
    </source>
</evidence>
<feature type="domain" description="Sulfotransferase" evidence="3">
    <location>
        <begin position="249"/>
        <end position="301"/>
    </location>
</feature>
<keyword evidence="2" id="KW-0808">Transferase</keyword>
<reference evidence="4 5" key="1">
    <citation type="journal article" date="2023" name="Arcadia Sci">
        <title>De novo assembly of a long-read Amblyomma americanum tick genome.</title>
        <authorList>
            <person name="Chou S."/>
            <person name="Poskanzer K.E."/>
            <person name="Rollins M."/>
            <person name="Thuy-Boun P.S."/>
        </authorList>
    </citation>
    <scope>NUCLEOTIDE SEQUENCE [LARGE SCALE GENOMIC DNA]</scope>
    <source>
        <strain evidence="4">F_SG_1</strain>
        <tissue evidence="4">Salivary glands</tissue>
    </source>
</reference>
<dbReference type="AlphaFoldDB" id="A0AAQ4F5P3"/>
<dbReference type="Pfam" id="PF00685">
    <property type="entry name" value="Sulfotransfer_1"/>
    <property type="match status" value="2"/>
</dbReference>
<comment type="caution">
    <text evidence="4">The sequence shown here is derived from an EMBL/GenBank/DDBJ whole genome shotgun (WGS) entry which is preliminary data.</text>
</comment>
<dbReference type="SUPFAM" id="SSF52540">
    <property type="entry name" value="P-loop containing nucleoside triphosphate hydrolases"/>
    <property type="match status" value="1"/>
</dbReference>
<gene>
    <name evidence="4" type="ORF">V5799_016214</name>
</gene>
<evidence type="ECO:0000256" key="2">
    <source>
        <dbReference type="ARBA" id="ARBA00022679"/>
    </source>
</evidence>
<dbReference type="Proteomes" id="UP001321473">
    <property type="component" value="Unassembled WGS sequence"/>
</dbReference>
<name>A0AAQ4F5P3_AMBAM</name>
<organism evidence="4 5">
    <name type="scientific">Amblyomma americanum</name>
    <name type="common">Lone star tick</name>
    <dbReference type="NCBI Taxonomy" id="6943"/>
    <lineage>
        <taxon>Eukaryota</taxon>
        <taxon>Metazoa</taxon>
        <taxon>Ecdysozoa</taxon>
        <taxon>Arthropoda</taxon>
        <taxon>Chelicerata</taxon>
        <taxon>Arachnida</taxon>
        <taxon>Acari</taxon>
        <taxon>Parasitiformes</taxon>
        <taxon>Ixodida</taxon>
        <taxon>Ixodoidea</taxon>
        <taxon>Ixodidae</taxon>
        <taxon>Amblyomminae</taxon>
        <taxon>Amblyomma</taxon>
    </lineage>
</organism>
<protein>
    <recommendedName>
        <fullName evidence="3">Sulfotransferase domain-containing protein</fullName>
    </recommendedName>
</protein>